<dbReference type="OrthoDB" id="9840621at2"/>
<dbReference type="KEGG" id="llh:I41_40120"/>
<dbReference type="AlphaFoldDB" id="A0A517U2F9"/>
<evidence type="ECO:0000313" key="1">
    <source>
        <dbReference type="EMBL" id="QDT74809.1"/>
    </source>
</evidence>
<organism evidence="1 2">
    <name type="scientific">Lacipirellula limnantheis</name>
    <dbReference type="NCBI Taxonomy" id="2528024"/>
    <lineage>
        <taxon>Bacteria</taxon>
        <taxon>Pseudomonadati</taxon>
        <taxon>Planctomycetota</taxon>
        <taxon>Planctomycetia</taxon>
        <taxon>Pirellulales</taxon>
        <taxon>Lacipirellulaceae</taxon>
        <taxon>Lacipirellula</taxon>
    </lineage>
</organism>
<sequence length="136" mass="15406">MNDLALITRPAAEPAPPFIYLPDMTDADYALGFRYREVASPTVTKPLRRVIAAVFHIDVSNRIVRVHDPVLNRPGYVHQCFGITKRSNKCAWRPVQLKFPDAKMALRSWKNGLDNQQFGDGMFACVEGRLPTADEY</sequence>
<evidence type="ECO:0000313" key="2">
    <source>
        <dbReference type="Proteomes" id="UP000317909"/>
    </source>
</evidence>
<dbReference type="EMBL" id="CP036339">
    <property type="protein sequence ID" value="QDT74809.1"/>
    <property type="molecule type" value="Genomic_DNA"/>
</dbReference>
<gene>
    <name evidence="1" type="ORF">I41_40120</name>
</gene>
<protein>
    <submittedName>
        <fullName evidence="1">Uncharacterized protein</fullName>
    </submittedName>
</protein>
<name>A0A517U2F9_9BACT</name>
<reference evidence="1 2" key="1">
    <citation type="submission" date="2019-02" db="EMBL/GenBank/DDBJ databases">
        <title>Deep-cultivation of Planctomycetes and their phenomic and genomic characterization uncovers novel biology.</title>
        <authorList>
            <person name="Wiegand S."/>
            <person name="Jogler M."/>
            <person name="Boedeker C."/>
            <person name="Pinto D."/>
            <person name="Vollmers J."/>
            <person name="Rivas-Marin E."/>
            <person name="Kohn T."/>
            <person name="Peeters S.H."/>
            <person name="Heuer A."/>
            <person name="Rast P."/>
            <person name="Oberbeckmann S."/>
            <person name="Bunk B."/>
            <person name="Jeske O."/>
            <person name="Meyerdierks A."/>
            <person name="Storesund J.E."/>
            <person name="Kallscheuer N."/>
            <person name="Luecker S."/>
            <person name="Lage O.M."/>
            <person name="Pohl T."/>
            <person name="Merkel B.J."/>
            <person name="Hornburger P."/>
            <person name="Mueller R.-W."/>
            <person name="Bruemmer F."/>
            <person name="Labrenz M."/>
            <person name="Spormann A.M."/>
            <person name="Op den Camp H."/>
            <person name="Overmann J."/>
            <person name="Amann R."/>
            <person name="Jetten M.S.M."/>
            <person name="Mascher T."/>
            <person name="Medema M.H."/>
            <person name="Devos D.P."/>
            <person name="Kaster A.-K."/>
            <person name="Ovreas L."/>
            <person name="Rohde M."/>
            <person name="Galperin M.Y."/>
            <person name="Jogler C."/>
        </authorList>
    </citation>
    <scope>NUCLEOTIDE SEQUENCE [LARGE SCALE GENOMIC DNA]</scope>
    <source>
        <strain evidence="1 2">I41</strain>
    </source>
</reference>
<dbReference type="Proteomes" id="UP000317909">
    <property type="component" value="Chromosome"/>
</dbReference>
<keyword evidence="2" id="KW-1185">Reference proteome</keyword>
<dbReference type="RefSeq" id="WP_145434536.1">
    <property type="nucleotide sequence ID" value="NZ_CP036339.1"/>
</dbReference>
<accession>A0A517U2F9</accession>
<proteinExistence type="predicted"/>